<evidence type="ECO:0000256" key="7">
    <source>
        <dbReference type="ARBA" id="ARBA00023157"/>
    </source>
</evidence>
<accession>A0A7Y9YGS5</accession>
<dbReference type="PROSITE" id="PS51318">
    <property type="entry name" value="TAT"/>
    <property type="match status" value="1"/>
</dbReference>
<evidence type="ECO:0000256" key="4">
    <source>
        <dbReference type="ARBA" id="ARBA00022723"/>
    </source>
</evidence>
<feature type="chain" id="PRO_5031274974" description="Cytochrome bc1 complex Rieske iron-sulfur subunit" evidence="10">
    <location>
        <begin position="31"/>
        <end position="124"/>
    </location>
</feature>
<keyword evidence="6" id="KW-0411">Iron-sulfur</keyword>
<comment type="cofactor">
    <cofactor evidence="9">
        <name>[2Fe-2S] cluster</name>
        <dbReference type="ChEBI" id="CHEBI:190135"/>
    </cofactor>
</comment>
<reference evidence="12 13" key="1">
    <citation type="submission" date="2020-07" db="EMBL/GenBank/DDBJ databases">
        <title>Sequencing the genomes of 1000 actinobacteria strains.</title>
        <authorList>
            <person name="Klenk H.-P."/>
        </authorList>
    </citation>
    <scope>NUCLEOTIDE SEQUENCE [LARGE SCALE GENOMIC DNA]</scope>
    <source>
        <strain evidence="12 13">DSM 18248</strain>
    </source>
</reference>
<dbReference type="InterPro" id="IPR017941">
    <property type="entry name" value="Rieske_2Fe-2S"/>
</dbReference>
<dbReference type="GO" id="GO:0016705">
    <property type="term" value="F:oxidoreductase activity, acting on paired donors, with incorporation or reduction of molecular oxygen"/>
    <property type="evidence" value="ECO:0007669"/>
    <property type="project" value="UniProtKB-ARBA"/>
</dbReference>
<name>A0A7Y9YGS5_9ACTN</name>
<evidence type="ECO:0000256" key="9">
    <source>
        <dbReference type="ARBA" id="ARBA00034078"/>
    </source>
</evidence>
<keyword evidence="5" id="KW-0408">Iron</keyword>
<dbReference type="RefSeq" id="WP_179532518.1">
    <property type="nucleotide sequence ID" value="NZ_BAAAPP010000019.1"/>
</dbReference>
<comment type="caution">
    <text evidence="12">The sequence shown here is derived from an EMBL/GenBank/DDBJ whole genome shotgun (WGS) entry which is preliminary data.</text>
</comment>
<sequence>MKEISRRCLVCILPAGAAAAPLLAAAPAHAKGKKIIKARKVKKGKVVAKRGVVVTQPKKGAFRVFSATCTHQGCRVSSVDRKEIGCACHGSRFSSKNGFVLAGPATKDLPPVDFVIEDGVLYLA</sequence>
<organism evidence="12 13">
    <name type="scientific">Nocardioides marinus</name>
    <dbReference type="NCBI Taxonomy" id="374514"/>
    <lineage>
        <taxon>Bacteria</taxon>
        <taxon>Bacillati</taxon>
        <taxon>Actinomycetota</taxon>
        <taxon>Actinomycetes</taxon>
        <taxon>Propionibacteriales</taxon>
        <taxon>Nocardioidaceae</taxon>
        <taxon>Nocardioides</taxon>
    </lineage>
</organism>
<dbReference type="InterPro" id="IPR006311">
    <property type="entry name" value="TAT_signal"/>
</dbReference>
<dbReference type="Gene3D" id="2.102.10.10">
    <property type="entry name" value="Rieske [2Fe-2S] iron-sulphur domain"/>
    <property type="match status" value="1"/>
</dbReference>
<keyword evidence="3" id="KW-0001">2Fe-2S</keyword>
<keyword evidence="7" id="KW-1015">Disulfide bond</keyword>
<evidence type="ECO:0000256" key="2">
    <source>
        <dbReference type="ARBA" id="ARBA00015816"/>
    </source>
</evidence>
<evidence type="ECO:0000256" key="1">
    <source>
        <dbReference type="ARBA" id="ARBA00002494"/>
    </source>
</evidence>
<dbReference type="InterPro" id="IPR014349">
    <property type="entry name" value="Rieske_Fe-S_prot"/>
</dbReference>
<keyword evidence="10" id="KW-0732">Signal</keyword>
<proteinExistence type="predicted"/>
<protein>
    <recommendedName>
        <fullName evidence="2">Cytochrome bc1 complex Rieske iron-sulfur subunit</fullName>
    </recommendedName>
    <alternativeName>
        <fullName evidence="8">Cytochrome bc1 reductase complex subunit QcrA</fullName>
    </alternativeName>
</protein>
<evidence type="ECO:0000256" key="6">
    <source>
        <dbReference type="ARBA" id="ARBA00023014"/>
    </source>
</evidence>
<dbReference type="CDD" id="cd03467">
    <property type="entry name" value="Rieske"/>
    <property type="match status" value="1"/>
</dbReference>
<evidence type="ECO:0000256" key="8">
    <source>
        <dbReference type="ARBA" id="ARBA00029586"/>
    </source>
</evidence>
<dbReference type="PANTHER" id="PTHR10134">
    <property type="entry name" value="CYTOCHROME B-C1 COMPLEX SUBUNIT RIESKE, MITOCHONDRIAL"/>
    <property type="match status" value="1"/>
</dbReference>
<dbReference type="InterPro" id="IPR036922">
    <property type="entry name" value="Rieske_2Fe-2S_sf"/>
</dbReference>
<evidence type="ECO:0000256" key="10">
    <source>
        <dbReference type="SAM" id="SignalP"/>
    </source>
</evidence>
<dbReference type="AlphaFoldDB" id="A0A7Y9YGS5"/>
<evidence type="ECO:0000256" key="5">
    <source>
        <dbReference type="ARBA" id="ARBA00023004"/>
    </source>
</evidence>
<dbReference type="Proteomes" id="UP000537326">
    <property type="component" value="Unassembled WGS sequence"/>
</dbReference>
<dbReference type="PRINTS" id="PR00162">
    <property type="entry name" value="RIESKE"/>
</dbReference>
<keyword evidence="13" id="KW-1185">Reference proteome</keyword>
<dbReference type="Pfam" id="PF00355">
    <property type="entry name" value="Rieske"/>
    <property type="match status" value="1"/>
</dbReference>
<dbReference type="GO" id="GO:0016020">
    <property type="term" value="C:membrane"/>
    <property type="evidence" value="ECO:0007669"/>
    <property type="project" value="InterPro"/>
</dbReference>
<feature type="domain" description="Rieske" evidence="11">
    <location>
        <begin position="33"/>
        <end position="123"/>
    </location>
</feature>
<dbReference type="GO" id="GO:0051537">
    <property type="term" value="F:2 iron, 2 sulfur cluster binding"/>
    <property type="evidence" value="ECO:0007669"/>
    <property type="project" value="UniProtKB-KW"/>
</dbReference>
<dbReference type="EMBL" id="JACBZI010000001">
    <property type="protein sequence ID" value="NYI11893.1"/>
    <property type="molecule type" value="Genomic_DNA"/>
</dbReference>
<gene>
    <name evidence="12" type="ORF">BKA05_003408</name>
</gene>
<dbReference type="SUPFAM" id="SSF50022">
    <property type="entry name" value="ISP domain"/>
    <property type="match status" value="1"/>
</dbReference>
<comment type="function">
    <text evidence="1">Iron-sulfur subunit of the cytochrome bc1 complex, an essential component of the respiratory electron transport chain required for ATP synthesis. The bc1 complex catalyzes the oxidation of menaquinol and the reduction of cytochrome c in the respiratory chain. The bc1 complex operates through a Q-cycle mechanism that couples electron transfer to generation of the proton gradient that drives ATP synthesis.</text>
</comment>
<dbReference type="GO" id="GO:0046872">
    <property type="term" value="F:metal ion binding"/>
    <property type="evidence" value="ECO:0007669"/>
    <property type="project" value="UniProtKB-KW"/>
</dbReference>
<dbReference type="GO" id="GO:0004497">
    <property type="term" value="F:monooxygenase activity"/>
    <property type="evidence" value="ECO:0007669"/>
    <property type="project" value="UniProtKB-ARBA"/>
</dbReference>
<evidence type="ECO:0000313" key="12">
    <source>
        <dbReference type="EMBL" id="NYI11893.1"/>
    </source>
</evidence>
<keyword evidence="4" id="KW-0479">Metal-binding</keyword>
<evidence type="ECO:0000313" key="13">
    <source>
        <dbReference type="Proteomes" id="UP000537326"/>
    </source>
</evidence>
<evidence type="ECO:0000259" key="11">
    <source>
        <dbReference type="PROSITE" id="PS51296"/>
    </source>
</evidence>
<dbReference type="PROSITE" id="PS51296">
    <property type="entry name" value="RIESKE"/>
    <property type="match status" value="1"/>
</dbReference>
<evidence type="ECO:0000256" key="3">
    <source>
        <dbReference type="ARBA" id="ARBA00022714"/>
    </source>
</evidence>
<feature type="signal peptide" evidence="10">
    <location>
        <begin position="1"/>
        <end position="30"/>
    </location>
</feature>
<dbReference type="InterPro" id="IPR005805">
    <property type="entry name" value="Rieske_Fe-S_prot_C"/>
</dbReference>